<feature type="domain" description="FAD/NAD(P)-binding" evidence="6">
    <location>
        <begin position="3"/>
        <end position="341"/>
    </location>
</feature>
<comment type="caution">
    <text evidence="7">The sequence shown here is derived from an EMBL/GenBank/DDBJ whole genome shotgun (WGS) entry which is preliminary data.</text>
</comment>
<evidence type="ECO:0000256" key="2">
    <source>
        <dbReference type="ARBA" id="ARBA00022630"/>
    </source>
</evidence>
<keyword evidence="5" id="KW-0520">NAD</keyword>
<protein>
    <submittedName>
        <fullName evidence="7">NADH dehydrogenase FAD-containing subunit</fullName>
    </submittedName>
</protein>
<evidence type="ECO:0000259" key="6">
    <source>
        <dbReference type="Pfam" id="PF07992"/>
    </source>
</evidence>
<dbReference type="SUPFAM" id="SSF51905">
    <property type="entry name" value="FAD/NAD(P)-binding domain"/>
    <property type="match status" value="1"/>
</dbReference>
<keyword evidence="4" id="KW-0560">Oxidoreductase</keyword>
<evidence type="ECO:0000256" key="1">
    <source>
        <dbReference type="ARBA" id="ARBA00005272"/>
    </source>
</evidence>
<sequence>MHRIIVVGGGAGGLELATRLGDRYGRRRRSPLASITLVDRYASHLWKPLLHEVAAGSMDAPIHQVDYAAQAYWHGFEFNQGAMTGLDRAARVLKLDQVVDDQGVQIFPARELPYDTLVIAVGSTTNYFGVPGAQEYAYALDTVNDAEQFRRRLLAACARAHRDDVGDSRKAVRIVIVGGGATGVELAAELRQTAQVLSVYGLHRLDPVRDIGITIVEAGPRILGALPERVSSSAAALLREYDIDIATREQVAEVTVDGLRTAEGKFIGADLIVWAAGIKALPVLADLDGLAVGKRGQLIVRPTLQCENDDAVFALGDCAQCNWEGPDSWVPPRAQAAHQQASFLVRAIAITLREGARAKLPAFHYRDLGSLVSLGRLGATGNLMGGLIGGKMFVDGLLARLMYVSLYRMHTVALHGWWRTGIDVAANFFRRTISPRVKLH</sequence>
<dbReference type="InterPro" id="IPR036188">
    <property type="entry name" value="FAD/NAD-bd_sf"/>
</dbReference>
<keyword evidence="2" id="KW-0285">Flavoprotein</keyword>
<dbReference type="PANTHER" id="PTHR43706:SF9">
    <property type="entry name" value="TYPE II NADH:QUINONE OXIDOREDUCTASE"/>
    <property type="match status" value="1"/>
</dbReference>
<dbReference type="GO" id="GO:0003954">
    <property type="term" value="F:NADH dehydrogenase activity"/>
    <property type="evidence" value="ECO:0007669"/>
    <property type="project" value="InterPro"/>
</dbReference>
<dbReference type="InterPro" id="IPR045024">
    <property type="entry name" value="NDH-2"/>
</dbReference>
<dbReference type="PANTHER" id="PTHR43706">
    <property type="entry name" value="NADH DEHYDROGENASE"/>
    <property type="match status" value="1"/>
</dbReference>
<keyword evidence="3" id="KW-0274">FAD</keyword>
<dbReference type="Gene3D" id="3.50.50.100">
    <property type="match status" value="1"/>
</dbReference>
<dbReference type="PRINTS" id="PR00368">
    <property type="entry name" value="FADPNR"/>
</dbReference>
<dbReference type="OrthoDB" id="9781621at2"/>
<dbReference type="GO" id="GO:0008137">
    <property type="term" value="F:NADH dehydrogenase (ubiquinone) activity"/>
    <property type="evidence" value="ECO:0007669"/>
    <property type="project" value="TreeGrafter"/>
</dbReference>
<reference evidence="7 8" key="1">
    <citation type="submission" date="2017-08" db="EMBL/GenBank/DDBJ databases">
        <title>Lysobacter sylvestris genome.</title>
        <authorList>
            <person name="Zhang D.-C."/>
            <person name="Albuquerque L."/>
            <person name="Franca L."/>
            <person name="Froufe H.J.C."/>
            <person name="Barroso C."/>
            <person name="Egas C."/>
            <person name="Da Costa M."/>
            <person name="Margesin R."/>
        </authorList>
    </citation>
    <scope>NUCLEOTIDE SEQUENCE [LARGE SCALE GENOMIC DNA]</scope>
    <source>
        <strain evidence="7 8">AM20-91</strain>
    </source>
</reference>
<dbReference type="Pfam" id="PF07992">
    <property type="entry name" value="Pyr_redox_2"/>
    <property type="match status" value="1"/>
</dbReference>
<dbReference type="RefSeq" id="WP_103074517.1">
    <property type="nucleotide sequence ID" value="NZ_NPZB01000001.1"/>
</dbReference>
<dbReference type="InterPro" id="IPR023753">
    <property type="entry name" value="FAD/NAD-binding_dom"/>
</dbReference>
<evidence type="ECO:0000256" key="3">
    <source>
        <dbReference type="ARBA" id="ARBA00022827"/>
    </source>
</evidence>
<dbReference type="Proteomes" id="UP000236220">
    <property type="component" value="Unassembled WGS sequence"/>
</dbReference>
<evidence type="ECO:0000256" key="5">
    <source>
        <dbReference type="ARBA" id="ARBA00023027"/>
    </source>
</evidence>
<accession>A0A2K1Q339</accession>
<organism evidence="7 8">
    <name type="scientific">Solilutibacter silvestris</name>
    <dbReference type="NCBI Taxonomy" id="1645665"/>
    <lineage>
        <taxon>Bacteria</taxon>
        <taxon>Pseudomonadati</taxon>
        <taxon>Pseudomonadota</taxon>
        <taxon>Gammaproteobacteria</taxon>
        <taxon>Lysobacterales</taxon>
        <taxon>Lysobacteraceae</taxon>
        <taxon>Solilutibacter</taxon>
    </lineage>
</organism>
<dbReference type="EMBL" id="NPZB01000001">
    <property type="protein sequence ID" value="PNS09469.1"/>
    <property type="molecule type" value="Genomic_DNA"/>
</dbReference>
<name>A0A2K1Q339_9GAMM</name>
<evidence type="ECO:0000313" key="7">
    <source>
        <dbReference type="EMBL" id="PNS09469.1"/>
    </source>
</evidence>
<gene>
    <name evidence="7" type="ORF">Lysil_1098</name>
</gene>
<dbReference type="AlphaFoldDB" id="A0A2K1Q339"/>
<dbReference type="PRINTS" id="PR00411">
    <property type="entry name" value="PNDRDTASEI"/>
</dbReference>
<keyword evidence="8" id="KW-1185">Reference proteome</keyword>
<comment type="similarity">
    <text evidence="1">Belongs to the NADH dehydrogenase family.</text>
</comment>
<evidence type="ECO:0000256" key="4">
    <source>
        <dbReference type="ARBA" id="ARBA00023002"/>
    </source>
</evidence>
<evidence type="ECO:0000313" key="8">
    <source>
        <dbReference type="Proteomes" id="UP000236220"/>
    </source>
</evidence>
<proteinExistence type="inferred from homology"/>